<dbReference type="InterPro" id="IPR015422">
    <property type="entry name" value="PyrdxlP-dep_Trfase_small"/>
</dbReference>
<dbReference type="UniPathway" id="UPA00068">
    <property type="reaction ID" value="UER00109"/>
</dbReference>
<feature type="modified residue" description="N6-(pyridoxal phosphate)lysine" evidence="6">
    <location>
        <position position="256"/>
    </location>
</feature>
<dbReference type="NCBIfam" id="NF002325">
    <property type="entry name" value="PRK01278.1"/>
    <property type="match status" value="1"/>
</dbReference>
<dbReference type="FunFam" id="3.40.640.10:FF:000004">
    <property type="entry name" value="Acetylornithine aminotransferase"/>
    <property type="match status" value="1"/>
</dbReference>
<sequence length="405" mass="42206">MSNQTGIDHWVNNLAPTYPTPPLELVSGQGCVVTDAQGHEYLDLLAGIAVNSLGHAHPAVVEAVSHQVNTLGHVSNLFASRPAADLAGKLIERLADYDASVKDTARVFLCNSGTEANEAAFKLARLTGRQRVLCAQHGFHGRTMGALALTGQPSKRAPFEPLPGGVEFFPLGDIDYLRSLVALDPESVAAIMLEPIQGETGVIPAPSGFLAHVRELCDDIGALLIVDEVQTGIGRTGDLWAFQSEDITPDVITLAKGLGGGLPIGACITVTERASLFTVGAHGTTFGGNPIACAAACAVLGEVNDALLEHVRTAGDILRSGIEKLDGVAEVRGRGLMLGVVLDEAIAREVVAAGYEHGLILNATSGQVLRLTPPLIITEAECSEAVARFSQALEAAVSTNGPSQK</sequence>
<dbReference type="SUPFAM" id="SSF53383">
    <property type="entry name" value="PLP-dependent transferases"/>
    <property type="match status" value="1"/>
</dbReference>
<comment type="pathway">
    <text evidence="6">Amino-acid biosynthesis; L-arginine biosynthesis; N(2)-acetyl-L-ornithine from L-glutamate: step 4/4.</text>
</comment>
<dbReference type="AlphaFoldDB" id="A0A5C4U338"/>
<dbReference type="PANTHER" id="PTHR11986:SF79">
    <property type="entry name" value="ACETYLORNITHINE AMINOTRANSFERASE, MITOCHONDRIAL"/>
    <property type="match status" value="1"/>
</dbReference>
<dbReference type="InterPro" id="IPR049704">
    <property type="entry name" value="Aminotrans_3_PPA_site"/>
</dbReference>
<dbReference type="InterPro" id="IPR005814">
    <property type="entry name" value="Aminotrans_3"/>
</dbReference>
<dbReference type="GO" id="GO:0042802">
    <property type="term" value="F:identical protein binding"/>
    <property type="evidence" value="ECO:0007669"/>
    <property type="project" value="TreeGrafter"/>
</dbReference>
<evidence type="ECO:0000256" key="2">
    <source>
        <dbReference type="ARBA" id="ARBA00022576"/>
    </source>
</evidence>
<dbReference type="HAMAP" id="MF_01107">
    <property type="entry name" value="ArgD_aminotrans_3"/>
    <property type="match status" value="1"/>
</dbReference>
<dbReference type="GO" id="GO:0030170">
    <property type="term" value="F:pyridoxal phosphate binding"/>
    <property type="evidence" value="ECO:0007669"/>
    <property type="project" value="InterPro"/>
</dbReference>
<feature type="binding site" evidence="6">
    <location>
        <position position="139"/>
    </location>
    <ligand>
        <name>pyridoxal 5'-phosphate</name>
        <dbReference type="ChEBI" id="CHEBI:597326"/>
    </ligand>
</feature>
<evidence type="ECO:0000256" key="1">
    <source>
        <dbReference type="ARBA" id="ARBA00022571"/>
    </source>
</evidence>
<keyword evidence="4 6" id="KW-0808">Transferase</keyword>
<evidence type="ECO:0000256" key="5">
    <source>
        <dbReference type="ARBA" id="ARBA00022898"/>
    </source>
</evidence>
<name>A0A5C4U338_9CORY</name>
<dbReference type="EC" id="2.6.1.11" evidence="6"/>
<dbReference type="PROSITE" id="PS00600">
    <property type="entry name" value="AA_TRANSFER_CLASS_3"/>
    <property type="match status" value="1"/>
</dbReference>
<dbReference type="Gene3D" id="3.40.640.10">
    <property type="entry name" value="Type I PLP-dependent aspartate aminotransferase-like (Major domain)"/>
    <property type="match status" value="1"/>
</dbReference>
<feature type="binding site" evidence="6">
    <location>
        <position position="285"/>
    </location>
    <ligand>
        <name>pyridoxal 5'-phosphate</name>
        <dbReference type="ChEBI" id="CHEBI:597326"/>
    </ligand>
</feature>
<dbReference type="InterPro" id="IPR050103">
    <property type="entry name" value="Class-III_PLP-dep_AT"/>
</dbReference>
<comment type="subcellular location">
    <subcellularLocation>
        <location evidence="6">Cytoplasm</location>
    </subcellularLocation>
</comment>
<dbReference type="CDD" id="cd00610">
    <property type="entry name" value="OAT_like"/>
    <property type="match status" value="1"/>
</dbReference>
<feature type="binding site" evidence="6">
    <location>
        <begin position="113"/>
        <end position="114"/>
    </location>
    <ligand>
        <name>pyridoxal 5'-phosphate</name>
        <dbReference type="ChEBI" id="CHEBI:597326"/>
    </ligand>
</feature>
<dbReference type="InterPro" id="IPR015421">
    <property type="entry name" value="PyrdxlP-dep_Trfase_major"/>
</dbReference>
<comment type="caution">
    <text evidence="7">The sequence shown here is derived from an EMBL/GenBank/DDBJ whole genome shotgun (WGS) entry which is preliminary data.</text>
</comment>
<comment type="catalytic activity">
    <reaction evidence="6">
        <text>N(2)-acetyl-L-ornithine + 2-oxoglutarate = N-acetyl-L-glutamate 5-semialdehyde + L-glutamate</text>
        <dbReference type="Rhea" id="RHEA:18049"/>
        <dbReference type="ChEBI" id="CHEBI:16810"/>
        <dbReference type="ChEBI" id="CHEBI:29123"/>
        <dbReference type="ChEBI" id="CHEBI:29985"/>
        <dbReference type="ChEBI" id="CHEBI:57805"/>
        <dbReference type="EC" id="2.6.1.11"/>
    </reaction>
</comment>
<dbReference type="NCBIfam" id="TIGR00707">
    <property type="entry name" value="argD"/>
    <property type="match status" value="1"/>
</dbReference>
<proteinExistence type="inferred from homology"/>
<dbReference type="EMBL" id="VDHJ01000022">
    <property type="protein sequence ID" value="TNL94363.1"/>
    <property type="molecule type" value="Genomic_DNA"/>
</dbReference>
<keyword evidence="8" id="KW-1185">Reference proteome</keyword>
<dbReference type="Proteomes" id="UP000312032">
    <property type="component" value="Unassembled WGS sequence"/>
</dbReference>
<protein>
    <recommendedName>
        <fullName evidence="6">Acetylornithine aminotransferase</fullName>
        <shortName evidence="6">ACOAT</shortName>
        <ecNumber evidence="6">2.6.1.11</ecNumber>
    </recommendedName>
</protein>
<dbReference type="GO" id="GO:0005737">
    <property type="term" value="C:cytoplasm"/>
    <property type="evidence" value="ECO:0007669"/>
    <property type="project" value="UniProtKB-SubCell"/>
</dbReference>
<comment type="cofactor">
    <cofactor evidence="6">
        <name>pyridoxal 5'-phosphate</name>
        <dbReference type="ChEBI" id="CHEBI:597326"/>
    </cofactor>
    <text evidence="6">Binds 1 pyridoxal phosphate per subunit.</text>
</comment>
<dbReference type="OrthoDB" id="9801052at2"/>
<dbReference type="GO" id="GO:0006526">
    <property type="term" value="P:L-arginine biosynthetic process"/>
    <property type="evidence" value="ECO:0007669"/>
    <property type="project" value="UniProtKB-UniRule"/>
</dbReference>
<comment type="subunit">
    <text evidence="6">Homodimer.</text>
</comment>
<organism evidence="7 8">
    <name type="scientific">Corynebacterium tapiri</name>
    <dbReference type="NCBI Taxonomy" id="1448266"/>
    <lineage>
        <taxon>Bacteria</taxon>
        <taxon>Bacillati</taxon>
        <taxon>Actinomycetota</taxon>
        <taxon>Actinomycetes</taxon>
        <taxon>Mycobacteriales</taxon>
        <taxon>Corynebacteriaceae</taxon>
        <taxon>Corynebacterium</taxon>
    </lineage>
</organism>
<gene>
    <name evidence="6" type="primary">argD</name>
    <name evidence="7" type="ORF">FHE74_10385</name>
</gene>
<accession>A0A5C4U338</accession>
<evidence type="ECO:0000256" key="6">
    <source>
        <dbReference type="HAMAP-Rule" id="MF_01107"/>
    </source>
</evidence>
<dbReference type="Gene3D" id="3.90.1150.10">
    <property type="entry name" value="Aspartate Aminotransferase, domain 1"/>
    <property type="match status" value="1"/>
</dbReference>
<keyword evidence="5 6" id="KW-0663">Pyridoxal phosphate</keyword>
<dbReference type="NCBIfam" id="NF002874">
    <property type="entry name" value="PRK03244.1"/>
    <property type="match status" value="1"/>
</dbReference>
<feature type="binding site" evidence="6">
    <location>
        <position position="142"/>
    </location>
    <ligand>
        <name>N(2)-acetyl-L-ornithine</name>
        <dbReference type="ChEBI" id="CHEBI:57805"/>
    </ligand>
</feature>
<keyword evidence="1 6" id="KW-0055">Arginine biosynthesis</keyword>
<reference evidence="7 8" key="1">
    <citation type="submission" date="2019-06" db="EMBL/GenBank/DDBJ databases">
        <authorList>
            <person name="Li J."/>
        </authorList>
    </citation>
    <scope>NUCLEOTIDE SEQUENCE [LARGE SCALE GENOMIC DNA]</scope>
    <source>
        <strain evidence="7 8">LMG 28165</strain>
    </source>
</reference>
<dbReference type="RefSeq" id="WP_139466444.1">
    <property type="nucleotide sequence ID" value="NZ_VDHJ01000022.1"/>
</dbReference>
<evidence type="ECO:0000256" key="3">
    <source>
        <dbReference type="ARBA" id="ARBA00022605"/>
    </source>
</evidence>
<keyword evidence="3 6" id="KW-0028">Amino-acid biosynthesis</keyword>
<dbReference type="Pfam" id="PF00202">
    <property type="entry name" value="Aminotran_3"/>
    <property type="match status" value="1"/>
</dbReference>
<keyword evidence="2 6" id="KW-0032">Aminotransferase</keyword>
<dbReference type="PIRSF" id="PIRSF000521">
    <property type="entry name" value="Transaminase_4ab_Lys_Orn"/>
    <property type="match status" value="1"/>
</dbReference>
<evidence type="ECO:0000313" key="8">
    <source>
        <dbReference type="Proteomes" id="UP000312032"/>
    </source>
</evidence>
<dbReference type="InterPro" id="IPR015424">
    <property type="entry name" value="PyrdxlP-dep_Trfase"/>
</dbReference>
<feature type="binding site" evidence="6">
    <location>
        <begin position="227"/>
        <end position="230"/>
    </location>
    <ligand>
        <name>pyridoxal 5'-phosphate</name>
        <dbReference type="ChEBI" id="CHEBI:597326"/>
    </ligand>
</feature>
<evidence type="ECO:0000313" key="7">
    <source>
        <dbReference type="EMBL" id="TNL94363.1"/>
    </source>
</evidence>
<dbReference type="InterPro" id="IPR004636">
    <property type="entry name" value="AcOrn/SuccOrn_fam"/>
</dbReference>
<comment type="similarity">
    <text evidence="6">Belongs to the class-III pyridoxal-phosphate-dependent aminotransferase family. ArgD subfamily.</text>
</comment>
<feature type="binding site" evidence="6">
    <location>
        <position position="284"/>
    </location>
    <ligand>
        <name>N(2)-acetyl-L-ornithine</name>
        <dbReference type="ChEBI" id="CHEBI:57805"/>
    </ligand>
</feature>
<keyword evidence="6" id="KW-0963">Cytoplasm</keyword>
<evidence type="ECO:0000256" key="4">
    <source>
        <dbReference type="ARBA" id="ARBA00022679"/>
    </source>
</evidence>
<dbReference type="GO" id="GO:0003992">
    <property type="term" value="F:N2-acetyl-L-ornithine:2-oxoglutarate 5-aminotransferase activity"/>
    <property type="evidence" value="ECO:0007669"/>
    <property type="project" value="UniProtKB-UniRule"/>
</dbReference>
<comment type="miscellaneous">
    <text evidence="6">May also have succinyldiaminopimelate aminotransferase activity, thus carrying out the corresponding step in lysine biosynthesis.</text>
</comment>
<dbReference type="PANTHER" id="PTHR11986">
    <property type="entry name" value="AMINOTRANSFERASE CLASS III"/>
    <property type="match status" value="1"/>
</dbReference>